<dbReference type="Pfam" id="PF04972">
    <property type="entry name" value="BON"/>
    <property type="match status" value="1"/>
</dbReference>
<accession>A0A8J3YR55</accession>
<protein>
    <recommendedName>
        <fullName evidence="6">BON domain-containing protein</fullName>
    </recommendedName>
</protein>
<keyword evidence="5" id="KW-1185">Reference proteome</keyword>
<dbReference type="InterPro" id="IPR007055">
    <property type="entry name" value="BON_dom"/>
</dbReference>
<organism evidence="4 5">
    <name type="scientific">Virgisporangium aliadipatigenens</name>
    <dbReference type="NCBI Taxonomy" id="741659"/>
    <lineage>
        <taxon>Bacteria</taxon>
        <taxon>Bacillati</taxon>
        <taxon>Actinomycetota</taxon>
        <taxon>Actinomycetes</taxon>
        <taxon>Micromonosporales</taxon>
        <taxon>Micromonosporaceae</taxon>
        <taxon>Virgisporangium</taxon>
    </lineage>
</organism>
<evidence type="ECO:0000313" key="4">
    <source>
        <dbReference type="EMBL" id="GIJ48263.1"/>
    </source>
</evidence>
<comment type="caution">
    <text evidence="4">The sequence shown here is derived from an EMBL/GenBank/DDBJ whole genome shotgun (WGS) entry which is preliminary data.</text>
</comment>
<evidence type="ECO:0000313" key="5">
    <source>
        <dbReference type="Proteomes" id="UP000619260"/>
    </source>
</evidence>
<gene>
    <name evidence="4" type="ORF">Val02_51490</name>
</gene>
<keyword evidence="1" id="KW-0129">CBS domain</keyword>
<dbReference type="SMART" id="SM00116">
    <property type="entry name" value="CBS"/>
    <property type="match status" value="1"/>
</dbReference>
<name>A0A8J3YR55_9ACTN</name>
<evidence type="ECO:0000259" key="3">
    <source>
        <dbReference type="PROSITE" id="PS51371"/>
    </source>
</evidence>
<dbReference type="Pfam" id="PF00571">
    <property type="entry name" value="CBS"/>
    <property type="match status" value="1"/>
</dbReference>
<feature type="domain" description="BON" evidence="2">
    <location>
        <begin position="69"/>
        <end position="138"/>
    </location>
</feature>
<dbReference type="Proteomes" id="UP000619260">
    <property type="component" value="Unassembled WGS sequence"/>
</dbReference>
<dbReference type="InterPro" id="IPR046342">
    <property type="entry name" value="CBS_dom_sf"/>
</dbReference>
<dbReference type="EMBL" id="BOPF01000020">
    <property type="protein sequence ID" value="GIJ48263.1"/>
    <property type="molecule type" value="Genomic_DNA"/>
</dbReference>
<dbReference type="InterPro" id="IPR000644">
    <property type="entry name" value="CBS_dom"/>
</dbReference>
<dbReference type="Gene3D" id="3.30.1340.30">
    <property type="match status" value="1"/>
</dbReference>
<dbReference type="Gene3D" id="3.90.1280.20">
    <property type="match status" value="1"/>
</dbReference>
<dbReference type="PROSITE" id="PS50914">
    <property type="entry name" value="BON"/>
    <property type="match status" value="1"/>
</dbReference>
<evidence type="ECO:0000259" key="2">
    <source>
        <dbReference type="PROSITE" id="PS50914"/>
    </source>
</evidence>
<proteinExistence type="predicted"/>
<dbReference type="SUPFAM" id="SSF54631">
    <property type="entry name" value="CBS-domain pair"/>
    <property type="match status" value="1"/>
</dbReference>
<feature type="domain" description="CBS" evidence="3">
    <location>
        <begin position="13"/>
        <end position="72"/>
    </location>
</feature>
<dbReference type="AlphaFoldDB" id="A0A8J3YR55"/>
<reference evidence="4" key="1">
    <citation type="submission" date="2021-01" db="EMBL/GenBank/DDBJ databases">
        <title>Whole genome shotgun sequence of Virgisporangium aliadipatigenens NBRC 105644.</title>
        <authorList>
            <person name="Komaki H."/>
            <person name="Tamura T."/>
        </authorList>
    </citation>
    <scope>NUCLEOTIDE SEQUENCE</scope>
    <source>
        <strain evidence="4">NBRC 105644</strain>
    </source>
</reference>
<evidence type="ECO:0008006" key="6">
    <source>
        <dbReference type="Google" id="ProtNLM"/>
    </source>
</evidence>
<sequence>MVGLMVSQVMRNDTPALSGPISVSTRDTVSTAARLLEVADIQQVPVLDEEGHLVGVVTRRDLRAALPRSDAEIHREVTDDVVPAVLGRHAADVKVDVHNRTVTLYGGVDERSACERLARSVERVEGVESVVNVLSYRHDGIAPGRYPLP</sequence>
<evidence type="ECO:0000256" key="1">
    <source>
        <dbReference type="PROSITE-ProRule" id="PRU00703"/>
    </source>
</evidence>
<dbReference type="PROSITE" id="PS51371">
    <property type="entry name" value="CBS"/>
    <property type="match status" value="1"/>
</dbReference>